<keyword evidence="1" id="KW-0175">Coiled coil</keyword>
<keyword evidence="2" id="KW-0131">Cell cycle</keyword>
<dbReference type="AlphaFoldDB" id="A0A0W8CT72"/>
<protein>
    <submittedName>
        <fullName evidence="2">Cell division topological specificity factor</fullName>
    </submittedName>
</protein>
<reference evidence="2 3" key="1">
    <citation type="submission" date="2015-11" db="EMBL/GenBank/DDBJ databases">
        <title>Genomes and virulence difference between two physiological races of Phytophthora nicotianae.</title>
        <authorList>
            <person name="Liu H."/>
            <person name="Ma X."/>
            <person name="Yu H."/>
            <person name="Fang D."/>
            <person name="Li Y."/>
            <person name="Wang X."/>
            <person name="Wang W."/>
            <person name="Dong Y."/>
            <person name="Xiao B."/>
        </authorList>
    </citation>
    <scope>NUCLEOTIDE SEQUENCE [LARGE SCALE GENOMIC DNA]</scope>
    <source>
        <strain evidence="3">race 1</strain>
    </source>
</reference>
<dbReference type="GO" id="GO:0051301">
    <property type="term" value="P:cell division"/>
    <property type="evidence" value="ECO:0007669"/>
    <property type="project" value="UniProtKB-KW"/>
</dbReference>
<sequence length="147" mass="16557">MDHKVTTDYTRLLGNANVKPRVNHINGTIADKDRRIRKLQEELSIVRRQLEGLRTEYNNRFVATLNELGFQAEEISENGEIKFADGMVLKSVFADETNGQGGADSGAIFKSKHHGTTGHAQNLLKANADPMKLRHMKAIVRKCYSMF</sequence>
<feature type="coiled-coil region" evidence="1">
    <location>
        <begin position="22"/>
        <end position="56"/>
    </location>
</feature>
<gene>
    <name evidence="2" type="ORF">AM588_10001281</name>
</gene>
<organism evidence="2 3">
    <name type="scientific">Phytophthora nicotianae</name>
    <name type="common">Potato buckeye rot agent</name>
    <name type="synonym">Phytophthora parasitica</name>
    <dbReference type="NCBI Taxonomy" id="4792"/>
    <lineage>
        <taxon>Eukaryota</taxon>
        <taxon>Sar</taxon>
        <taxon>Stramenopiles</taxon>
        <taxon>Oomycota</taxon>
        <taxon>Peronosporomycetes</taxon>
        <taxon>Peronosporales</taxon>
        <taxon>Peronosporaceae</taxon>
        <taxon>Phytophthora</taxon>
    </lineage>
</organism>
<dbReference type="Proteomes" id="UP000054636">
    <property type="component" value="Unassembled WGS sequence"/>
</dbReference>
<accession>A0A0W8CT72</accession>
<evidence type="ECO:0000313" key="2">
    <source>
        <dbReference type="EMBL" id="KUF86850.1"/>
    </source>
</evidence>
<name>A0A0W8CT72_PHYNI</name>
<comment type="caution">
    <text evidence="2">The sequence shown here is derived from an EMBL/GenBank/DDBJ whole genome shotgun (WGS) entry which is preliminary data.</text>
</comment>
<evidence type="ECO:0000256" key="1">
    <source>
        <dbReference type="SAM" id="Coils"/>
    </source>
</evidence>
<evidence type="ECO:0000313" key="3">
    <source>
        <dbReference type="Proteomes" id="UP000054636"/>
    </source>
</evidence>
<proteinExistence type="predicted"/>
<dbReference type="EMBL" id="LNFP01001295">
    <property type="protein sequence ID" value="KUF86850.1"/>
    <property type="molecule type" value="Genomic_DNA"/>
</dbReference>
<keyword evidence="2" id="KW-0132">Cell division</keyword>